<reference evidence="1" key="1">
    <citation type="submission" date="2018-05" db="EMBL/GenBank/DDBJ databases">
        <authorList>
            <person name="Lanie J.A."/>
            <person name="Ng W.-L."/>
            <person name="Kazmierczak K.M."/>
            <person name="Andrzejewski T.M."/>
            <person name="Davidsen T.M."/>
            <person name="Wayne K.J."/>
            <person name="Tettelin H."/>
            <person name="Glass J.I."/>
            <person name="Rusch D."/>
            <person name="Podicherti R."/>
            <person name="Tsui H.-C.T."/>
            <person name="Winkler M.E."/>
        </authorList>
    </citation>
    <scope>NUCLEOTIDE SEQUENCE</scope>
</reference>
<dbReference type="EMBL" id="UINC01168923">
    <property type="protein sequence ID" value="SVD72210.1"/>
    <property type="molecule type" value="Genomic_DNA"/>
</dbReference>
<protein>
    <submittedName>
        <fullName evidence="1">Uncharacterized protein</fullName>
    </submittedName>
</protein>
<proteinExistence type="predicted"/>
<feature type="non-terminal residue" evidence="1">
    <location>
        <position position="32"/>
    </location>
</feature>
<name>A0A382XMY7_9ZZZZ</name>
<dbReference type="AlphaFoldDB" id="A0A382XMY7"/>
<feature type="non-terminal residue" evidence="1">
    <location>
        <position position="1"/>
    </location>
</feature>
<accession>A0A382XMY7</accession>
<evidence type="ECO:0000313" key="1">
    <source>
        <dbReference type="EMBL" id="SVD72210.1"/>
    </source>
</evidence>
<gene>
    <name evidence="1" type="ORF">METZ01_LOCUS425064</name>
</gene>
<sequence>VTFQFSQHLLFFEWSGRVEPLVLGVFVMEESC</sequence>
<organism evidence="1">
    <name type="scientific">marine metagenome</name>
    <dbReference type="NCBI Taxonomy" id="408172"/>
    <lineage>
        <taxon>unclassified sequences</taxon>
        <taxon>metagenomes</taxon>
        <taxon>ecological metagenomes</taxon>
    </lineage>
</organism>